<dbReference type="InterPro" id="IPR005215">
    <property type="entry name" value="Trig_fac"/>
</dbReference>
<keyword evidence="6 9" id="KW-0143">Chaperone</keyword>
<dbReference type="Gene3D" id="3.30.70.1050">
    <property type="entry name" value="Trigger factor ribosome-binding domain"/>
    <property type="match status" value="1"/>
</dbReference>
<dbReference type="PANTHER" id="PTHR30560">
    <property type="entry name" value="TRIGGER FACTOR CHAPERONE AND PEPTIDYL-PROLYL CIS/TRANS ISOMERASE"/>
    <property type="match status" value="1"/>
</dbReference>
<comment type="similarity">
    <text evidence="2 9">Belongs to the FKBP-type PPIase family. Tig subfamily.</text>
</comment>
<dbReference type="RefSeq" id="WP_405281806.1">
    <property type="nucleotide sequence ID" value="NZ_JBBHLI010000016.1"/>
</dbReference>
<dbReference type="EC" id="5.2.1.8" evidence="3 9"/>
<dbReference type="InterPro" id="IPR008880">
    <property type="entry name" value="Trigger_fac_C"/>
</dbReference>
<dbReference type="PIRSF" id="PIRSF003095">
    <property type="entry name" value="Trigger_factor"/>
    <property type="match status" value="1"/>
</dbReference>
<dbReference type="InterPro" id="IPR037041">
    <property type="entry name" value="Trigger_fac_C_sf"/>
</dbReference>
<comment type="catalytic activity">
    <reaction evidence="1 9">
        <text>[protein]-peptidylproline (omega=180) = [protein]-peptidylproline (omega=0)</text>
        <dbReference type="Rhea" id="RHEA:16237"/>
        <dbReference type="Rhea" id="RHEA-COMP:10747"/>
        <dbReference type="Rhea" id="RHEA-COMP:10748"/>
        <dbReference type="ChEBI" id="CHEBI:83833"/>
        <dbReference type="ChEBI" id="CHEBI:83834"/>
        <dbReference type="EC" id="5.2.1.8"/>
    </reaction>
</comment>
<organism evidence="12 13">
    <name type="scientific">Gaopeijia maritima</name>
    <dbReference type="NCBI Taxonomy" id="3119007"/>
    <lineage>
        <taxon>Bacteria</taxon>
        <taxon>Pseudomonadati</taxon>
        <taxon>Gemmatimonadota</taxon>
        <taxon>Longimicrobiia</taxon>
        <taxon>Gaopeijiales</taxon>
        <taxon>Gaopeijiaceae</taxon>
        <taxon>Gaopeijia</taxon>
    </lineage>
</organism>
<keyword evidence="9" id="KW-0132">Cell division</keyword>
<evidence type="ECO:0000256" key="2">
    <source>
        <dbReference type="ARBA" id="ARBA00005464"/>
    </source>
</evidence>
<evidence type="ECO:0000256" key="9">
    <source>
        <dbReference type="HAMAP-Rule" id="MF_00303"/>
    </source>
</evidence>
<dbReference type="Proteomes" id="UP001484239">
    <property type="component" value="Unassembled WGS sequence"/>
</dbReference>
<keyword evidence="13" id="KW-1185">Reference proteome</keyword>
<dbReference type="Gene3D" id="1.10.3120.10">
    <property type="entry name" value="Trigger factor, C-terminal domain"/>
    <property type="match status" value="1"/>
</dbReference>
<gene>
    <name evidence="9 12" type="primary">tig</name>
    <name evidence="12" type="ORF">WI372_17835</name>
</gene>
<dbReference type="InterPro" id="IPR046357">
    <property type="entry name" value="PPIase_dom_sf"/>
</dbReference>
<reference evidence="12 13" key="1">
    <citation type="submission" date="2024-02" db="EMBL/GenBank/DDBJ databases">
        <title>A novel Gemmatimonadota bacterium.</title>
        <authorList>
            <person name="Du Z.-J."/>
            <person name="Ye Y.-Q."/>
        </authorList>
    </citation>
    <scope>NUCLEOTIDE SEQUENCE [LARGE SCALE GENOMIC DNA]</scope>
    <source>
        <strain evidence="12 13">DH-20</strain>
    </source>
</reference>
<evidence type="ECO:0000256" key="1">
    <source>
        <dbReference type="ARBA" id="ARBA00000971"/>
    </source>
</evidence>
<keyword evidence="7 9" id="KW-0413">Isomerase</keyword>
<evidence type="ECO:0000256" key="3">
    <source>
        <dbReference type="ARBA" id="ARBA00013194"/>
    </source>
</evidence>
<keyword evidence="9" id="KW-0963">Cytoplasm</keyword>
<evidence type="ECO:0000313" key="13">
    <source>
        <dbReference type="Proteomes" id="UP001484239"/>
    </source>
</evidence>
<comment type="domain">
    <text evidence="9">Consists of 3 domains; the N-terminus binds the ribosome, the middle domain has PPIase activity, while the C-terminus has intrinsic chaperone activity on its own.</text>
</comment>
<dbReference type="InterPro" id="IPR008881">
    <property type="entry name" value="Trigger_fac_ribosome-bd_bac"/>
</dbReference>
<comment type="caution">
    <text evidence="12">The sequence shown here is derived from an EMBL/GenBank/DDBJ whole genome shotgun (WGS) entry which is preliminary data.</text>
</comment>
<evidence type="ECO:0000313" key="12">
    <source>
        <dbReference type="EMBL" id="MEK9502861.1"/>
    </source>
</evidence>
<accession>A0ABU9EDP0</accession>
<dbReference type="HAMAP" id="MF_00303">
    <property type="entry name" value="Trigger_factor_Tig"/>
    <property type="match status" value="1"/>
</dbReference>
<proteinExistence type="inferred from homology"/>
<dbReference type="NCBIfam" id="TIGR00115">
    <property type="entry name" value="tig"/>
    <property type="match status" value="1"/>
</dbReference>
<dbReference type="PANTHER" id="PTHR30560:SF3">
    <property type="entry name" value="TRIGGER FACTOR-LIKE PROTEIN TIG, CHLOROPLASTIC"/>
    <property type="match status" value="1"/>
</dbReference>
<dbReference type="SUPFAM" id="SSF54534">
    <property type="entry name" value="FKBP-like"/>
    <property type="match status" value="1"/>
</dbReference>
<comment type="subcellular location">
    <subcellularLocation>
        <location evidence="9">Cytoplasm</location>
    </subcellularLocation>
    <text evidence="9">About half TF is bound to the ribosome near the polypeptide exit tunnel while the other half is free in the cytoplasm.</text>
</comment>
<evidence type="ECO:0000256" key="8">
    <source>
        <dbReference type="ARBA" id="ARBA00029986"/>
    </source>
</evidence>
<dbReference type="SUPFAM" id="SSF109998">
    <property type="entry name" value="Triger factor/SurA peptide-binding domain-like"/>
    <property type="match status" value="1"/>
</dbReference>
<evidence type="ECO:0000259" key="11">
    <source>
        <dbReference type="Pfam" id="PF05698"/>
    </source>
</evidence>
<dbReference type="Pfam" id="PF05697">
    <property type="entry name" value="Trigger_N"/>
    <property type="match status" value="1"/>
</dbReference>
<evidence type="ECO:0000259" key="10">
    <source>
        <dbReference type="Pfam" id="PF05697"/>
    </source>
</evidence>
<dbReference type="Pfam" id="PF05698">
    <property type="entry name" value="Trigger_C"/>
    <property type="match status" value="1"/>
</dbReference>
<sequence>MTLDAASLTIDLTEGEAWRRTLAVTIPADIVRTERRKIARTLASRVRLPGFRAGKVPDSVMEKRFGQALDQEMVDRLVGDAYREALKSHDLTPISEGEVEEIDFQRDTDLKFSISFDVSPVIEFSTLGGFSVTRPAATVSDADVDQVLQRLRDQNGAWAPEEEGRPTAGDMVSVSVTRLDVEDDEAQEPRPYDLILGEGDAIPDVESAIYTLAVGEEGDFDVTFPDDFPTEERRGQKEQLRIQLRERKSRQLPELDDAFAQSLGDFESLDALTARIREDLSKEAADQAEGAVRGQILNAIIEANPFEVPASMVDRYLDSVLGDAKGADPERVRQAREQLGAEAQRAVQRILVIERVAEQQGLAATEDDLDDRVEEIAEKNDRNPSEVYAQLQKSGRLEQLEREITERKVFEYLMEQSTVTDA</sequence>
<dbReference type="InterPro" id="IPR036611">
    <property type="entry name" value="Trigger_fac_ribosome-bd_sf"/>
</dbReference>
<comment type="function">
    <text evidence="9">Involved in protein export. Acts as a chaperone by maintaining the newly synthesized protein in an open conformation. Functions as a peptidyl-prolyl cis-trans isomerase.</text>
</comment>
<dbReference type="GO" id="GO:0003755">
    <property type="term" value="F:peptidyl-prolyl cis-trans isomerase activity"/>
    <property type="evidence" value="ECO:0007669"/>
    <property type="project" value="UniProtKB-EC"/>
</dbReference>
<protein>
    <recommendedName>
        <fullName evidence="4 9">Trigger factor</fullName>
        <shortName evidence="9">TF</shortName>
        <ecNumber evidence="3 9">5.2.1.8</ecNumber>
    </recommendedName>
    <alternativeName>
        <fullName evidence="8 9">PPIase</fullName>
    </alternativeName>
</protein>
<dbReference type="EMBL" id="JBBHLI010000016">
    <property type="protein sequence ID" value="MEK9502861.1"/>
    <property type="molecule type" value="Genomic_DNA"/>
</dbReference>
<keyword evidence="5 9" id="KW-0697">Rotamase</keyword>
<dbReference type="SUPFAM" id="SSF102735">
    <property type="entry name" value="Trigger factor ribosome-binding domain"/>
    <property type="match status" value="1"/>
</dbReference>
<dbReference type="InterPro" id="IPR027304">
    <property type="entry name" value="Trigger_fact/SurA_dom_sf"/>
</dbReference>
<dbReference type="Gene3D" id="3.10.50.40">
    <property type="match status" value="1"/>
</dbReference>
<evidence type="ECO:0000256" key="5">
    <source>
        <dbReference type="ARBA" id="ARBA00023110"/>
    </source>
</evidence>
<feature type="domain" description="Trigger factor C-terminal" evidence="11">
    <location>
        <begin position="268"/>
        <end position="415"/>
    </location>
</feature>
<name>A0ABU9EDP0_9BACT</name>
<keyword evidence="9" id="KW-0131">Cell cycle</keyword>
<evidence type="ECO:0000256" key="4">
    <source>
        <dbReference type="ARBA" id="ARBA00016902"/>
    </source>
</evidence>
<feature type="domain" description="Trigger factor ribosome-binding bacterial" evidence="10">
    <location>
        <begin position="13"/>
        <end position="151"/>
    </location>
</feature>
<evidence type="ECO:0000256" key="6">
    <source>
        <dbReference type="ARBA" id="ARBA00023186"/>
    </source>
</evidence>
<evidence type="ECO:0000256" key="7">
    <source>
        <dbReference type="ARBA" id="ARBA00023235"/>
    </source>
</evidence>